<sequence length="119" mass="14288">MPYRRMLVRSNIAHRWFRFGSICVHHFIGIFMHIIRLYRSSTCRHIASVRDDCCLLAFTHFGYPLRCGSSSMRRGDIWFMLFVLLFKIIHCRFGFRLSMCTGFHYQPIYRILSTFSITH</sequence>
<dbReference type="AlphaFoldDB" id="A0A915B529"/>
<evidence type="ECO:0000256" key="1">
    <source>
        <dbReference type="SAM" id="Phobius"/>
    </source>
</evidence>
<feature type="transmembrane region" description="Helical" evidence="1">
    <location>
        <begin position="77"/>
        <end position="95"/>
    </location>
</feature>
<feature type="transmembrane region" description="Helical" evidence="1">
    <location>
        <begin position="16"/>
        <end position="35"/>
    </location>
</feature>
<keyword evidence="1" id="KW-0812">Transmembrane</keyword>
<dbReference type="WBParaSite" id="PgR027_g065_t01">
    <property type="protein sequence ID" value="PgR027_g065_t01"/>
    <property type="gene ID" value="PgR027_g065"/>
</dbReference>
<accession>A0A915B529</accession>
<dbReference type="Proteomes" id="UP000887569">
    <property type="component" value="Unplaced"/>
</dbReference>
<keyword evidence="1" id="KW-0472">Membrane</keyword>
<evidence type="ECO:0000313" key="3">
    <source>
        <dbReference type="WBParaSite" id="PgR027_g065_t01"/>
    </source>
</evidence>
<name>A0A915B529_PARUN</name>
<evidence type="ECO:0000313" key="2">
    <source>
        <dbReference type="Proteomes" id="UP000887569"/>
    </source>
</evidence>
<proteinExistence type="predicted"/>
<keyword evidence="1" id="KW-1133">Transmembrane helix</keyword>
<reference evidence="3" key="1">
    <citation type="submission" date="2022-11" db="UniProtKB">
        <authorList>
            <consortium name="WormBaseParasite"/>
        </authorList>
    </citation>
    <scope>IDENTIFICATION</scope>
</reference>
<organism evidence="2 3">
    <name type="scientific">Parascaris univalens</name>
    <name type="common">Nematode worm</name>
    <dbReference type="NCBI Taxonomy" id="6257"/>
    <lineage>
        <taxon>Eukaryota</taxon>
        <taxon>Metazoa</taxon>
        <taxon>Ecdysozoa</taxon>
        <taxon>Nematoda</taxon>
        <taxon>Chromadorea</taxon>
        <taxon>Rhabditida</taxon>
        <taxon>Spirurina</taxon>
        <taxon>Ascaridomorpha</taxon>
        <taxon>Ascaridoidea</taxon>
        <taxon>Ascarididae</taxon>
        <taxon>Parascaris</taxon>
    </lineage>
</organism>
<protein>
    <submittedName>
        <fullName evidence="3">Uncharacterized protein</fullName>
    </submittedName>
</protein>
<keyword evidence="2" id="KW-1185">Reference proteome</keyword>